<comment type="similarity">
    <text evidence="1">Belongs to the glycosyl hydrolase 39 family.</text>
</comment>
<dbReference type="Pfam" id="PF01229">
    <property type="entry name" value="Glyco_hydro_39"/>
    <property type="match status" value="1"/>
</dbReference>
<evidence type="ECO:0000256" key="2">
    <source>
        <dbReference type="ARBA" id="ARBA00022801"/>
    </source>
</evidence>
<dbReference type="InterPro" id="IPR051923">
    <property type="entry name" value="Glycosyl_Hydrolase_39"/>
</dbReference>
<dbReference type="AlphaFoldDB" id="A0A916UB42"/>
<keyword evidence="2" id="KW-0378">Hydrolase</keyword>
<dbReference type="InterPro" id="IPR049165">
    <property type="entry name" value="GH39_as"/>
</dbReference>
<dbReference type="Gene3D" id="2.60.40.1500">
    <property type="entry name" value="Glycosyl hydrolase domain, family 39"/>
    <property type="match status" value="1"/>
</dbReference>
<evidence type="ECO:0000256" key="3">
    <source>
        <dbReference type="ARBA" id="ARBA00023295"/>
    </source>
</evidence>
<sequence length="493" mass="55402">MGSCHAPTALRADWQAQLRQAREDLGFEYVRFHGILSDDMGTLICQDNKFLYSFFNTDQVFDYLLSIGMRPIVELSFMPTALSSGGETVFHYRANITPPRNMADWSALIHKLVSHWVQRYGVEEVSRWYFEVWNEPNLPAFWTGGQQAYFDLYEASANAIKGVDAALRVGGPATAQNAWLDEFMQFCRERKLPVDFVSTHFYPTDAFGEIGADTLTQLEHAPLDVMRERALAARDRAQALPLLYTEWNITSNPRDPLHDSSFAAALAVRIAMSVDDIVDAYSYWTFSDIFEENYFPSQPFHGGFGLLNLHGIKKPIYKAFELMAALGDRHYPIAQTHGTVMLWVGEQSYNAIETHVLCINQAMPRHAIATEDIALCLHNQPGQRARAVTIKSINADNCNPALLWQQMGSPEYLSAAEITELQQSTELLETQASFETQGKQTLLSFQAAPQSVTFLRIEWEHQDHDVQSESASSEPADTSAAASLALQSAERLV</sequence>
<reference evidence="6" key="2">
    <citation type="submission" date="2020-09" db="EMBL/GenBank/DDBJ databases">
        <authorList>
            <person name="Sun Q."/>
            <person name="Zhou Y."/>
        </authorList>
    </citation>
    <scope>NUCLEOTIDE SEQUENCE</scope>
    <source>
        <strain evidence="6">CGMCC 1.10998</strain>
    </source>
</reference>
<evidence type="ECO:0000256" key="1">
    <source>
        <dbReference type="ARBA" id="ARBA00008875"/>
    </source>
</evidence>
<comment type="caution">
    <text evidence="6">The sequence shown here is derived from an EMBL/GenBank/DDBJ whole genome shotgun (WGS) entry which is preliminary data.</text>
</comment>
<dbReference type="PANTHER" id="PTHR12631:SF10">
    <property type="entry name" value="BETA-XYLOSIDASE-LIKE PROTEIN-RELATED"/>
    <property type="match status" value="1"/>
</dbReference>
<dbReference type="PRINTS" id="PR00745">
    <property type="entry name" value="GLHYDRLASE39"/>
</dbReference>
<accession>A0A916UB42</accession>
<protein>
    <recommendedName>
        <fullName evidence="5">Glycosyl hydrolases family 39 N-terminal catalytic domain-containing protein</fullName>
    </recommendedName>
</protein>
<dbReference type="InterPro" id="IPR017853">
    <property type="entry name" value="GH"/>
</dbReference>
<dbReference type="InterPro" id="IPR000514">
    <property type="entry name" value="Glyco_hydro_39"/>
</dbReference>
<evidence type="ECO:0000256" key="4">
    <source>
        <dbReference type="PIRSR" id="PIRSR600514-1"/>
    </source>
</evidence>
<keyword evidence="3" id="KW-0326">Glycosidase</keyword>
<reference evidence="6" key="1">
    <citation type="journal article" date="2014" name="Int. J. Syst. Evol. Microbiol.">
        <title>Complete genome sequence of Corynebacterium casei LMG S-19264T (=DSM 44701T), isolated from a smear-ripened cheese.</title>
        <authorList>
            <consortium name="US DOE Joint Genome Institute (JGI-PGF)"/>
            <person name="Walter F."/>
            <person name="Albersmeier A."/>
            <person name="Kalinowski J."/>
            <person name="Ruckert C."/>
        </authorList>
    </citation>
    <scope>NUCLEOTIDE SEQUENCE</scope>
    <source>
        <strain evidence="6">CGMCC 1.10998</strain>
    </source>
</reference>
<feature type="active site" description="Proton donor" evidence="4">
    <location>
        <position position="135"/>
    </location>
</feature>
<dbReference type="InterPro" id="IPR049166">
    <property type="entry name" value="GH39_cat"/>
</dbReference>
<dbReference type="PANTHER" id="PTHR12631">
    <property type="entry name" value="ALPHA-L-IDURONIDASE"/>
    <property type="match status" value="1"/>
</dbReference>
<dbReference type="GO" id="GO:0004553">
    <property type="term" value="F:hydrolase activity, hydrolyzing O-glycosyl compounds"/>
    <property type="evidence" value="ECO:0007669"/>
    <property type="project" value="InterPro"/>
</dbReference>
<dbReference type="SUPFAM" id="SSF51011">
    <property type="entry name" value="Glycosyl hydrolase domain"/>
    <property type="match status" value="1"/>
</dbReference>
<name>A0A916UB42_9BURK</name>
<organism evidence="6 7">
    <name type="scientific">Undibacterium terreum</name>
    <dbReference type="NCBI Taxonomy" id="1224302"/>
    <lineage>
        <taxon>Bacteria</taxon>
        <taxon>Pseudomonadati</taxon>
        <taxon>Pseudomonadota</taxon>
        <taxon>Betaproteobacteria</taxon>
        <taxon>Burkholderiales</taxon>
        <taxon>Oxalobacteraceae</taxon>
        <taxon>Undibacterium</taxon>
    </lineage>
</organism>
<dbReference type="GO" id="GO:0005975">
    <property type="term" value="P:carbohydrate metabolic process"/>
    <property type="evidence" value="ECO:0007669"/>
    <property type="project" value="InterPro"/>
</dbReference>
<evidence type="ECO:0000259" key="5">
    <source>
        <dbReference type="Pfam" id="PF01229"/>
    </source>
</evidence>
<dbReference type="Proteomes" id="UP000637423">
    <property type="component" value="Unassembled WGS sequence"/>
</dbReference>
<dbReference type="PROSITE" id="PS01027">
    <property type="entry name" value="GLYCOSYL_HYDROL_F39"/>
    <property type="match status" value="1"/>
</dbReference>
<dbReference type="EMBL" id="BMED01000001">
    <property type="protein sequence ID" value="GGC66533.1"/>
    <property type="molecule type" value="Genomic_DNA"/>
</dbReference>
<dbReference type="SUPFAM" id="SSF51445">
    <property type="entry name" value="(Trans)glycosidases"/>
    <property type="match status" value="1"/>
</dbReference>
<dbReference type="Gene3D" id="3.20.20.80">
    <property type="entry name" value="Glycosidases"/>
    <property type="match status" value="1"/>
</dbReference>
<gene>
    <name evidence="6" type="ORF">GCM10011396_12030</name>
</gene>
<evidence type="ECO:0000313" key="6">
    <source>
        <dbReference type="EMBL" id="GGC66533.1"/>
    </source>
</evidence>
<evidence type="ECO:0000313" key="7">
    <source>
        <dbReference type="Proteomes" id="UP000637423"/>
    </source>
</evidence>
<feature type="domain" description="Glycosyl hydrolases family 39 N-terminal catalytic" evidence="5">
    <location>
        <begin position="2"/>
        <end position="440"/>
    </location>
</feature>
<keyword evidence="7" id="KW-1185">Reference proteome</keyword>
<proteinExistence type="inferred from homology"/>